<gene>
    <name evidence="3" type="ORF">GCM10023314_05590</name>
</gene>
<feature type="domain" description="Secretion system C-terminal sorting" evidence="2">
    <location>
        <begin position="372"/>
        <end position="451"/>
    </location>
</feature>
<dbReference type="EMBL" id="BAABJJ010000009">
    <property type="protein sequence ID" value="GAA4936124.1"/>
    <property type="molecule type" value="Genomic_DNA"/>
</dbReference>
<dbReference type="NCBIfam" id="TIGR04183">
    <property type="entry name" value="Por_Secre_tail"/>
    <property type="match status" value="1"/>
</dbReference>
<name>A0ABP9GBW8_9FLAO</name>
<evidence type="ECO:0000313" key="4">
    <source>
        <dbReference type="Proteomes" id="UP001501302"/>
    </source>
</evidence>
<keyword evidence="4" id="KW-1185">Reference proteome</keyword>
<comment type="caution">
    <text evidence="3">The sequence shown here is derived from an EMBL/GenBank/DDBJ whole genome shotgun (WGS) entry which is preliminary data.</text>
</comment>
<proteinExistence type="predicted"/>
<evidence type="ECO:0000259" key="2">
    <source>
        <dbReference type="Pfam" id="PF18962"/>
    </source>
</evidence>
<keyword evidence="1" id="KW-0732">Signal</keyword>
<evidence type="ECO:0000256" key="1">
    <source>
        <dbReference type="ARBA" id="ARBA00022729"/>
    </source>
</evidence>
<evidence type="ECO:0000313" key="3">
    <source>
        <dbReference type="EMBL" id="GAA4936124.1"/>
    </source>
</evidence>
<sequence length="452" mass="46221">MVLSVATAQIYIGNGATLHYSGGNFASGIINNNNGGAFSVSADYVHSATNYVGGPVSFLGAAGPFNVSLGSDAVNRAPNFTSTDVATVSYDVAGVATGTVPLGYNLADAELYTFTGSISAVSATPLSTTTYGGAAGATVVQVYADANGKAWSKTLTVGTSKVMTFASISAETDILTFSFTEQTGAATIDAVAHTVVVEVANGTDLSALVSSFTLSAGATAVVGSTAQTSGTTSNDFSNDVTYKVTAADGTTTQDWVVTVTEAASAETDILTFSFTEQTGAATIDAVSHTVVVEVANGTDLSALVSSFTLSAGATAVVGVAAQVSGTTSNDFSNDVTYTVTAADGTTTQDWVVTVTEEATLDIDKINLNTFALYPNPVKASSRNVNYNLPNGVSQLNITVYDVLGKVVSHYLNAPNNSGANEVAKPQVAKGIYLLRFSFNNGEQHITKRVVIE</sequence>
<dbReference type="Pfam" id="PF18962">
    <property type="entry name" value="Por_Secre_tail"/>
    <property type="match status" value="1"/>
</dbReference>
<dbReference type="Proteomes" id="UP001501302">
    <property type="component" value="Unassembled WGS sequence"/>
</dbReference>
<dbReference type="Gene3D" id="2.60.40.2340">
    <property type="match status" value="2"/>
</dbReference>
<accession>A0ABP9GBW8</accession>
<reference evidence="4" key="1">
    <citation type="journal article" date="2019" name="Int. J. Syst. Evol. Microbiol.">
        <title>The Global Catalogue of Microorganisms (GCM) 10K type strain sequencing project: providing services to taxonomists for standard genome sequencing and annotation.</title>
        <authorList>
            <consortium name="The Broad Institute Genomics Platform"/>
            <consortium name="The Broad Institute Genome Sequencing Center for Infectious Disease"/>
            <person name="Wu L."/>
            <person name="Ma J."/>
        </authorList>
    </citation>
    <scope>NUCLEOTIDE SEQUENCE [LARGE SCALE GENOMIC DNA]</scope>
    <source>
        <strain evidence="4">JCM 18285</strain>
    </source>
</reference>
<dbReference type="InterPro" id="IPR026444">
    <property type="entry name" value="Secre_tail"/>
</dbReference>
<organism evidence="3 4">
    <name type="scientific">Algibacter agarivorans</name>
    <dbReference type="NCBI Taxonomy" id="1109741"/>
    <lineage>
        <taxon>Bacteria</taxon>
        <taxon>Pseudomonadati</taxon>
        <taxon>Bacteroidota</taxon>
        <taxon>Flavobacteriia</taxon>
        <taxon>Flavobacteriales</taxon>
        <taxon>Flavobacteriaceae</taxon>
        <taxon>Algibacter</taxon>
    </lineage>
</organism>
<protein>
    <recommendedName>
        <fullName evidence="2">Secretion system C-terminal sorting domain-containing protein</fullName>
    </recommendedName>
</protein>